<keyword evidence="6" id="KW-1185">Reference proteome</keyword>
<dbReference type="InterPro" id="IPR003593">
    <property type="entry name" value="AAA+_ATPase"/>
</dbReference>
<dbReference type="Gene3D" id="3.40.50.300">
    <property type="entry name" value="P-loop containing nucleotide triphosphate hydrolases"/>
    <property type="match status" value="1"/>
</dbReference>
<dbReference type="InterPro" id="IPR027417">
    <property type="entry name" value="P-loop_NTPase"/>
</dbReference>
<comment type="similarity">
    <text evidence="1">Belongs to the AAA ATPase family.</text>
</comment>
<evidence type="ECO:0000256" key="1">
    <source>
        <dbReference type="ARBA" id="ARBA00006914"/>
    </source>
</evidence>
<keyword evidence="2" id="KW-0547">Nucleotide-binding</keyword>
<evidence type="ECO:0000313" key="5">
    <source>
        <dbReference type="EMBL" id="RXK58323.1"/>
    </source>
</evidence>
<dbReference type="Pfam" id="PF00004">
    <property type="entry name" value="AAA"/>
    <property type="match status" value="1"/>
</dbReference>
<name>A0A4Q1CF64_9BACT</name>
<dbReference type="SMART" id="SM00382">
    <property type="entry name" value="AAA"/>
    <property type="match status" value="1"/>
</dbReference>
<dbReference type="SUPFAM" id="SSF52540">
    <property type="entry name" value="P-loop containing nucleoside triphosphate hydrolases"/>
    <property type="match status" value="1"/>
</dbReference>
<evidence type="ECO:0000256" key="2">
    <source>
        <dbReference type="ARBA" id="ARBA00022741"/>
    </source>
</evidence>
<organism evidence="5 6">
    <name type="scientific">Lacibacter luteus</name>
    <dbReference type="NCBI Taxonomy" id="2508719"/>
    <lineage>
        <taxon>Bacteria</taxon>
        <taxon>Pseudomonadati</taxon>
        <taxon>Bacteroidota</taxon>
        <taxon>Chitinophagia</taxon>
        <taxon>Chitinophagales</taxon>
        <taxon>Chitinophagaceae</taxon>
        <taxon>Lacibacter</taxon>
    </lineage>
</organism>
<gene>
    <name evidence="5" type="ORF">ESA94_16905</name>
</gene>
<dbReference type="RefSeq" id="WP_129132123.1">
    <property type="nucleotide sequence ID" value="NZ_SDHW01000006.1"/>
</dbReference>
<dbReference type="InterPro" id="IPR003959">
    <property type="entry name" value="ATPase_AAA_core"/>
</dbReference>
<dbReference type="Proteomes" id="UP000290204">
    <property type="component" value="Unassembled WGS sequence"/>
</dbReference>
<evidence type="ECO:0000256" key="3">
    <source>
        <dbReference type="ARBA" id="ARBA00022840"/>
    </source>
</evidence>
<protein>
    <submittedName>
        <fullName evidence="5">ATP-binding protein</fullName>
    </submittedName>
</protein>
<dbReference type="OrthoDB" id="7438987at2"/>
<proteinExistence type="inferred from homology"/>
<reference evidence="5 6" key="1">
    <citation type="submission" date="2019-01" db="EMBL/GenBank/DDBJ databases">
        <title>Lacibacter sp. strain TTM-7.</title>
        <authorList>
            <person name="Chen W.-M."/>
        </authorList>
    </citation>
    <scope>NUCLEOTIDE SEQUENCE [LARGE SCALE GENOMIC DNA]</scope>
    <source>
        <strain evidence="5 6">TTM-7</strain>
    </source>
</reference>
<dbReference type="AlphaFoldDB" id="A0A4Q1CF64"/>
<dbReference type="GO" id="GO:0005524">
    <property type="term" value="F:ATP binding"/>
    <property type="evidence" value="ECO:0007669"/>
    <property type="project" value="UniProtKB-KW"/>
</dbReference>
<dbReference type="EMBL" id="SDHW01000006">
    <property type="protein sequence ID" value="RXK58323.1"/>
    <property type="molecule type" value="Genomic_DNA"/>
</dbReference>
<evidence type="ECO:0000259" key="4">
    <source>
        <dbReference type="SMART" id="SM00382"/>
    </source>
</evidence>
<sequence>MLYTLHKNINTSFALESALTDLKKIIAHRLQTHFNEQYVHFHDWLEQQFNGALYKQDIKQYFPQLQHTDEWIILMLAVVPHISPNFFESVIQEQLPNGGDFPEFGGVKATNHRSMLPTGETVQFVLAGANTEERLRIHQYFAEDHFFFKQNILWLEPVKEGEPVMSGRIILAQDVIDKVLLHKETTPRFGLDFPAKRITTEMNWNDIVLNNQTAEQVKDISTWLQHHHLLHEDENLKRKVKPGYRVLFYGPSGTGKTLTAALIGKEFQKEVYRIDLSQVVSKFIGETEKNLENVFRRAESKNWILFFDEADALFGKRTNVQSSHDKYANQEVSYLLQRVEDYPGLLILASNFKSNLDDAFLRRFHAVIHFPIPNSAERLMLWQKAMPASLTTDETVNLQELAKQYEMSGASILNAVQFATLSAFAANSRTLTKALLLDGIRKEYMKEEKSL</sequence>
<dbReference type="InterPro" id="IPR050221">
    <property type="entry name" value="26S_Proteasome_ATPase"/>
</dbReference>
<dbReference type="CDD" id="cd19481">
    <property type="entry name" value="RecA-like_protease"/>
    <property type="match status" value="1"/>
</dbReference>
<comment type="caution">
    <text evidence="5">The sequence shown here is derived from an EMBL/GenBank/DDBJ whole genome shotgun (WGS) entry which is preliminary data.</text>
</comment>
<feature type="domain" description="AAA+ ATPase" evidence="4">
    <location>
        <begin position="242"/>
        <end position="374"/>
    </location>
</feature>
<accession>A0A4Q1CF64</accession>
<keyword evidence="3 5" id="KW-0067">ATP-binding</keyword>
<dbReference type="PANTHER" id="PTHR23073">
    <property type="entry name" value="26S PROTEASOME REGULATORY SUBUNIT"/>
    <property type="match status" value="1"/>
</dbReference>
<dbReference type="GO" id="GO:0016887">
    <property type="term" value="F:ATP hydrolysis activity"/>
    <property type="evidence" value="ECO:0007669"/>
    <property type="project" value="InterPro"/>
</dbReference>
<evidence type="ECO:0000313" key="6">
    <source>
        <dbReference type="Proteomes" id="UP000290204"/>
    </source>
</evidence>